<evidence type="ECO:0000256" key="1">
    <source>
        <dbReference type="ARBA" id="ARBA00022723"/>
    </source>
</evidence>
<dbReference type="OrthoDB" id="6249603at2759"/>
<evidence type="ECO:0000259" key="5">
    <source>
        <dbReference type="PROSITE" id="PS50030"/>
    </source>
</evidence>
<dbReference type="PROSITE" id="PS50030">
    <property type="entry name" value="UBA"/>
    <property type="match status" value="1"/>
</dbReference>
<dbReference type="Proteomes" id="UP000316759">
    <property type="component" value="Unassembled WGS sequence"/>
</dbReference>
<dbReference type="GO" id="GO:0008270">
    <property type="term" value="F:zinc ion binding"/>
    <property type="evidence" value="ECO:0007669"/>
    <property type="project" value="UniProtKB-KW"/>
</dbReference>
<dbReference type="Gene3D" id="3.30.60.90">
    <property type="match status" value="1"/>
</dbReference>
<dbReference type="Gene3D" id="1.10.8.10">
    <property type="entry name" value="DNA helicase RuvA subunit, C-terminal domain"/>
    <property type="match status" value="1"/>
</dbReference>
<dbReference type="SMART" id="SM00291">
    <property type="entry name" value="ZnF_ZZ"/>
    <property type="match status" value="1"/>
</dbReference>
<proteinExistence type="predicted"/>
<evidence type="ECO:0000256" key="3">
    <source>
        <dbReference type="ARBA" id="ARBA00022833"/>
    </source>
</evidence>
<keyword evidence="7" id="KW-1185">Reference proteome</keyword>
<accession>A0A504YDY3</accession>
<protein>
    <recommendedName>
        <fullName evidence="5">UBA domain-containing protein</fullName>
    </recommendedName>
</protein>
<feature type="domain" description="UBA" evidence="5">
    <location>
        <begin position="255"/>
        <end position="299"/>
    </location>
</feature>
<sequence>MFIVRIAFPSAHRADKVSIFEWLFKGATSELTWEMLINKLCDHTRTKRGKFYVSWHDGTEYCTISTNESLREAVNNMLVNRSDGTPLIYVAPVVAPDEKKLGGFFGGCAPEDLPRDFREQVDTPGREEESDHSQSNGNGMTQLICNQCKREDWRGDKFSCVVCPKVVLCGPCYKSGFHAQHPILITRDCSGYPSTILQAVRVVASNIVAHHESDDDDDDDESPGLNNKEIAKETDSRGSSNYYSDVFKPITNPEPEDPKVVAAIQQLRAMGFSQDYNRLSQLAKEENGDVCSMIEKLVN</sequence>
<feature type="region of interest" description="Disordered" evidence="4">
    <location>
        <begin position="211"/>
        <end position="257"/>
    </location>
</feature>
<dbReference type="SUPFAM" id="SSF46934">
    <property type="entry name" value="UBA-like"/>
    <property type="match status" value="1"/>
</dbReference>
<dbReference type="InterPro" id="IPR043145">
    <property type="entry name" value="Znf_ZZ_sf"/>
</dbReference>
<gene>
    <name evidence="6" type="ORF">FGIG_05364</name>
</gene>
<dbReference type="InterPro" id="IPR009060">
    <property type="entry name" value="UBA-like_sf"/>
</dbReference>
<evidence type="ECO:0000256" key="4">
    <source>
        <dbReference type="SAM" id="MobiDB-lite"/>
    </source>
</evidence>
<reference evidence="6 7" key="1">
    <citation type="submission" date="2019-04" db="EMBL/GenBank/DDBJ databases">
        <title>Annotation for the trematode Fasciola gigantica.</title>
        <authorList>
            <person name="Choi Y.-J."/>
        </authorList>
    </citation>
    <scope>NUCLEOTIDE SEQUENCE [LARGE SCALE GENOMIC DNA]</scope>
    <source>
        <strain evidence="6">Uganda_cow_1</strain>
    </source>
</reference>
<evidence type="ECO:0000256" key="2">
    <source>
        <dbReference type="ARBA" id="ARBA00022771"/>
    </source>
</evidence>
<evidence type="ECO:0000313" key="7">
    <source>
        <dbReference type="Proteomes" id="UP000316759"/>
    </source>
</evidence>
<organism evidence="6 7">
    <name type="scientific">Fasciola gigantica</name>
    <name type="common">Giant liver fluke</name>
    <dbReference type="NCBI Taxonomy" id="46835"/>
    <lineage>
        <taxon>Eukaryota</taxon>
        <taxon>Metazoa</taxon>
        <taxon>Spiralia</taxon>
        <taxon>Lophotrochozoa</taxon>
        <taxon>Platyhelminthes</taxon>
        <taxon>Trematoda</taxon>
        <taxon>Digenea</taxon>
        <taxon>Plagiorchiida</taxon>
        <taxon>Echinostomata</taxon>
        <taxon>Echinostomatoidea</taxon>
        <taxon>Fasciolidae</taxon>
        <taxon>Fasciola</taxon>
    </lineage>
</organism>
<name>A0A504YDY3_FASGI</name>
<keyword evidence="2" id="KW-0863">Zinc-finger</keyword>
<evidence type="ECO:0000313" key="6">
    <source>
        <dbReference type="EMBL" id="TPP58731.1"/>
    </source>
</evidence>
<dbReference type="InterPro" id="IPR000433">
    <property type="entry name" value="Znf_ZZ"/>
</dbReference>
<dbReference type="SUPFAM" id="SSF57850">
    <property type="entry name" value="RING/U-box"/>
    <property type="match status" value="1"/>
</dbReference>
<dbReference type="AlphaFoldDB" id="A0A504YDY3"/>
<dbReference type="InterPro" id="IPR015940">
    <property type="entry name" value="UBA"/>
</dbReference>
<dbReference type="EMBL" id="SUNJ01011643">
    <property type="protein sequence ID" value="TPP58731.1"/>
    <property type="molecule type" value="Genomic_DNA"/>
</dbReference>
<comment type="caution">
    <text evidence="6">The sequence shown here is derived from an EMBL/GenBank/DDBJ whole genome shotgun (WGS) entry which is preliminary data.</text>
</comment>
<keyword evidence="1" id="KW-0479">Metal-binding</keyword>
<keyword evidence="3" id="KW-0862">Zinc</keyword>